<dbReference type="EMBL" id="CP015839">
    <property type="protein sequence ID" value="ANG61865.1"/>
    <property type="molecule type" value="Genomic_DNA"/>
</dbReference>
<feature type="domain" description="Styrene monooxygenase StyA putative substrate binding" evidence="1">
    <location>
        <begin position="149"/>
        <end position="256"/>
    </location>
</feature>
<reference evidence="3" key="1">
    <citation type="submission" date="2016-05" db="EMBL/GenBank/DDBJ databases">
        <authorList>
            <person name="Baek K."/>
            <person name="Yang S.-J."/>
        </authorList>
    </citation>
    <scope>NUCLEOTIDE SEQUENCE [LARGE SCALE GENOMIC DNA]</scope>
    <source>
        <strain evidence="3">ST58-10</strain>
    </source>
</reference>
<dbReference type="Gene3D" id="3.50.50.60">
    <property type="entry name" value="FAD/NAD(P)-binding domain"/>
    <property type="match status" value="2"/>
</dbReference>
<organism evidence="2 3">
    <name type="scientific">Marinobacterium aestuarii</name>
    <dbReference type="NCBI Taxonomy" id="1821621"/>
    <lineage>
        <taxon>Bacteria</taxon>
        <taxon>Pseudomonadati</taxon>
        <taxon>Pseudomonadota</taxon>
        <taxon>Gammaproteobacteria</taxon>
        <taxon>Oceanospirillales</taxon>
        <taxon>Oceanospirillaceae</taxon>
        <taxon>Marinobacterium</taxon>
    </lineage>
</organism>
<accession>A0A1A9EVE7</accession>
<dbReference type="KEGG" id="mars:A8C75_04785"/>
<keyword evidence="2" id="KW-0436">Ligase</keyword>
<evidence type="ECO:0000313" key="3">
    <source>
        <dbReference type="Proteomes" id="UP000078070"/>
    </source>
</evidence>
<evidence type="ECO:0000313" key="2">
    <source>
        <dbReference type="EMBL" id="ANG61865.1"/>
    </source>
</evidence>
<dbReference type="OrthoDB" id="8801399at2"/>
<dbReference type="RefSeq" id="WP_067378871.1">
    <property type="nucleotide sequence ID" value="NZ_CP015839.1"/>
</dbReference>
<dbReference type="GO" id="GO:0016874">
    <property type="term" value="F:ligase activity"/>
    <property type="evidence" value="ECO:0007669"/>
    <property type="project" value="UniProtKB-KW"/>
</dbReference>
<evidence type="ECO:0000259" key="1">
    <source>
        <dbReference type="Pfam" id="PF17885"/>
    </source>
</evidence>
<sequence length="414" mass="45319">MTRRIAIVGAGQSGLQTGIGLLQQGYQVTLISNRTGEQISAGRVMSSQCMFDNALETERALGINFWENDCPPVQGIGMTVPDSERAGQALINWSARLDKPAQSVDQRLKMPVWMDEFVRLGGELVIRDAGIDELEELAASHDLVLIAAGKGEIVRLFERDAERSVFDKPQRALALTYVQGMAPAEPYSRVAFNLIPGVGEYFVFPALTLNGPCEIMVFEGIPGGPMDCWQDVSSPAQHLARSLEIIRTYAPGEAERCTDVQLTDDNGILAGRFAPTVRKPVATLPSGRAVFGIADTLVVNDPITGQGSNNGAKCSRVYLQAILSRGDAPFDTAWMQQTFETYWRYAQDVVSWTNSLLLPPPEHILNLLGAAQRSPALAASIANGFNNPPDFMPWWLEPESCDHFVNEQLKRGLK</sequence>
<proteinExistence type="predicted"/>
<dbReference type="Pfam" id="PF17885">
    <property type="entry name" value="Smoa_sbd"/>
    <property type="match status" value="1"/>
</dbReference>
<dbReference type="InterPro" id="IPR041654">
    <property type="entry name" value="StyA_sbd"/>
</dbReference>
<dbReference type="STRING" id="1821621.A8C75_04785"/>
<dbReference type="AlphaFoldDB" id="A0A1A9EVE7"/>
<dbReference type="InterPro" id="IPR036188">
    <property type="entry name" value="FAD/NAD-bd_sf"/>
</dbReference>
<keyword evidence="3" id="KW-1185">Reference proteome</keyword>
<dbReference type="Gene3D" id="3.30.9.40">
    <property type="match status" value="1"/>
</dbReference>
<gene>
    <name evidence="2" type="ORF">A8C75_04785</name>
</gene>
<protein>
    <submittedName>
        <fullName evidence="2">Alanine-phosphoribitol ligase</fullName>
    </submittedName>
</protein>
<dbReference type="Proteomes" id="UP000078070">
    <property type="component" value="Chromosome"/>
</dbReference>
<dbReference type="SUPFAM" id="SSF51905">
    <property type="entry name" value="FAD/NAD(P)-binding domain"/>
    <property type="match status" value="1"/>
</dbReference>
<reference evidence="2 3" key="2">
    <citation type="journal article" date="2018" name="Int. J. Syst. Evol. Microbiol.">
        <title>Marinobacterium aestuarii sp. nov., a benzene-degrading marine bacterium isolated from estuary sediment.</title>
        <authorList>
            <person name="Bae S.S."/>
            <person name="Jung J."/>
            <person name="Chung D."/>
            <person name="Baek K."/>
        </authorList>
    </citation>
    <scope>NUCLEOTIDE SEQUENCE [LARGE SCALE GENOMIC DNA]</scope>
    <source>
        <strain evidence="2 3">ST58-10</strain>
    </source>
</reference>
<name>A0A1A9EVE7_9GAMM</name>